<evidence type="ECO:0000259" key="9">
    <source>
        <dbReference type="Pfam" id="PF00127"/>
    </source>
</evidence>
<dbReference type="PROSITE" id="PS00196">
    <property type="entry name" value="COPPER_BLUE"/>
    <property type="match status" value="1"/>
</dbReference>
<dbReference type="PANTHER" id="PTHR34192:SF10">
    <property type="entry name" value="PLASTOCYANIN MAJOR ISOFORM, CHLOROPLASTIC-RELATED"/>
    <property type="match status" value="1"/>
</dbReference>
<keyword evidence="2" id="KW-0813">Transport</keyword>
<dbReference type="InterPro" id="IPR028871">
    <property type="entry name" value="BlueCu_1_BS"/>
</dbReference>
<evidence type="ECO:0000256" key="3">
    <source>
        <dbReference type="ARBA" id="ARBA00022723"/>
    </source>
</evidence>
<feature type="compositionally biased region" description="Basic and acidic residues" evidence="7">
    <location>
        <begin position="25"/>
        <end position="36"/>
    </location>
</feature>
<reference evidence="10" key="1">
    <citation type="submission" date="2020-11" db="EMBL/GenBank/DDBJ databases">
        <title>Carbohydrate-dependent, anaerobic sulfur respiration: A novel catabolism in halophilic archaea.</title>
        <authorList>
            <person name="Sorokin D.Y."/>
            <person name="Messina E."/>
            <person name="Smedile F."/>
            <person name="La Cono V."/>
            <person name="Hallsworth J.E."/>
            <person name="Yakimov M.M."/>
        </authorList>
    </citation>
    <scope>NUCLEOTIDE SEQUENCE</scope>
    <source>
        <strain evidence="10">AArc-S</strain>
    </source>
</reference>
<evidence type="ECO:0000256" key="1">
    <source>
        <dbReference type="ARBA" id="ARBA00004370"/>
    </source>
</evidence>
<keyword evidence="11" id="KW-1185">Reference proteome</keyword>
<proteinExistence type="predicted"/>
<feature type="domain" description="Blue (type 1) copper" evidence="9">
    <location>
        <begin position="96"/>
        <end position="170"/>
    </location>
</feature>
<dbReference type="InterPro" id="IPR008972">
    <property type="entry name" value="Cupredoxin"/>
</dbReference>
<keyword evidence="8" id="KW-0812">Transmembrane</keyword>
<keyword evidence="5" id="KW-0186">Copper</keyword>
<feature type="transmembrane region" description="Helical" evidence="8">
    <location>
        <begin position="190"/>
        <end position="212"/>
    </location>
</feature>
<dbReference type="PANTHER" id="PTHR34192">
    <property type="entry name" value="PLASTOCYANIN MAJOR ISOFORM, CHLOROPLASTIC-RELATED"/>
    <property type="match status" value="1"/>
</dbReference>
<comment type="subcellular location">
    <subcellularLocation>
        <location evidence="1">Membrane</location>
    </subcellularLocation>
</comment>
<evidence type="ECO:0000256" key="6">
    <source>
        <dbReference type="ARBA" id="ARBA00023136"/>
    </source>
</evidence>
<feature type="compositionally biased region" description="Acidic residues" evidence="7">
    <location>
        <begin position="63"/>
        <end position="78"/>
    </location>
</feature>
<sequence>MAQQRLSRSDDVPGQSHVGMTDPVVETRAKGERCDGAETSGVSRRAVLGGGIGTSTTLLAQQEDGDEEPDDAENGEDGETVTVELVDFAYEPGTDSPLVIPPGTTVEFVWITDTHNIAVDSQPDEADWEGHDPIEDTGFEYEFTFEVPGTYEFHCDPHLSVGMVGTIQLEEGATTNGDNGTALPVIPGDAITLAVATIAALVVVTFMAYFFIKYGTEYEEEP</sequence>
<keyword evidence="4" id="KW-0249">Electron transport</keyword>
<gene>
    <name evidence="10" type="primary">petE2</name>
    <name evidence="10" type="ORF">AArcS_0659</name>
</gene>
<feature type="region of interest" description="Disordered" evidence="7">
    <location>
        <begin position="1"/>
        <end position="78"/>
    </location>
</feature>
<keyword evidence="8" id="KW-1133">Transmembrane helix</keyword>
<dbReference type="KEGG" id="hara:AArcS_0659"/>
<dbReference type="Proteomes" id="UP000663586">
    <property type="component" value="Chromosome"/>
</dbReference>
<dbReference type="Pfam" id="PF00127">
    <property type="entry name" value="Copper-bind"/>
    <property type="match status" value="1"/>
</dbReference>
<name>A0A897MUM1_9EURY</name>
<dbReference type="GO" id="GO:0016020">
    <property type="term" value="C:membrane"/>
    <property type="evidence" value="ECO:0007669"/>
    <property type="project" value="UniProtKB-SubCell"/>
</dbReference>
<dbReference type="GO" id="GO:0009055">
    <property type="term" value="F:electron transfer activity"/>
    <property type="evidence" value="ECO:0007669"/>
    <property type="project" value="InterPro"/>
</dbReference>
<evidence type="ECO:0000256" key="8">
    <source>
        <dbReference type="SAM" id="Phobius"/>
    </source>
</evidence>
<evidence type="ECO:0000256" key="4">
    <source>
        <dbReference type="ARBA" id="ARBA00022982"/>
    </source>
</evidence>
<protein>
    <submittedName>
        <fullName evidence="10">Plastocyanin</fullName>
    </submittedName>
</protein>
<evidence type="ECO:0000313" key="10">
    <source>
        <dbReference type="EMBL" id="QSG01886.1"/>
    </source>
</evidence>
<organism evidence="10 11">
    <name type="scientific">Natranaeroarchaeum sulfidigenes</name>
    <dbReference type="NCBI Taxonomy" id="2784880"/>
    <lineage>
        <taxon>Archaea</taxon>
        <taxon>Methanobacteriati</taxon>
        <taxon>Methanobacteriota</taxon>
        <taxon>Stenosarchaea group</taxon>
        <taxon>Halobacteria</taxon>
        <taxon>Halobacteriales</taxon>
        <taxon>Natronoarchaeaceae</taxon>
        <taxon>Natranaeroarchaeum</taxon>
    </lineage>
</organism>
<evidence type="ECO:0000256" key="2">
    <source>
        <dbReference type="ARBA" id="ARBA00022448"/>
    </source>
</evidence>
<dbReference type="GO" id="GO:0005507">
    <property type="term" value="F:copper ion binding"/>
    <property type="evidence" value="ECO:0007669"/>
    <property type="project" value="InterPro"/>
</dbReference>
<dbReference type="Gene3D" id="2.60.40.420">
    <property type="entry name" value="Cupredoxins - blue copper proteins"/>
    <property type="match status" value="1"/>
</dbReference>
<evidence type="ECO:0000256" key="5">
    <source>
        <dbReference type="ARBA" id="ARBA00023008"/>
    </source>
</evidence>
<dbReference type="InterPro" id="IPR000923">
    <property type="entry name" value="BlueCu_1"/>
</dbReference>
<keyword evidence="3" id="KW-0479">Metal-binding</keyword>
<evidence type="ECO:0000256" key="7">
    <source>
        <dbReference type="SAM" id="MobiDB-lite"/>
    </source>
</evidence>
<keyword evidence="6 8" id="KW-0472">Membrane</keyword>
<dbReference type="AlphaFoldDB" id="A0A897MUM1"/>
<dbReference type="SUPFAM" id="SSF49503">
    <property type="entry name" value="Cupredoxins"/>
    <property type="match status" value="1"/>
</dbReference>
<accession>A0A897MUM1</accession>
<evidence type="ECO:0000313" key="11">
    <source>
        <dbReference type="Proteomes" id="UP000663586"/>
    </source>
</evidence>
<dbReference type="EMBL" id="CP064786">
    <property type="protein sequence ID" value="QSG01886.1"/>
    <property type="molecule type" value="Genomic_DNA"/>
</dbReference>